<dbReference type="InterPro" id="IPR016985">
    <property type="entry name" value="UCP031890_Tim44-rel"/>
</dbReference>
<dbReference type="PANTHER" id="PTHR10721">
    <property type="entry name" value="MITOCHONDRIAL IMPORT INNER MEMBRANE TRANSLOCASE SUBUNIT TIM44"/>
    <property type="match status" value="1"/>
</dbReference>
<comment type="similarity">
    <text evidence="2">Belongs to the Tim44 family.</text>
</comment>
<evidence type="ECO:0000256" key="3">
    <source>
        <dbReference type="ARBA" id="ARBA00022946"/>
    </source>
</evidence>
<keyword evidence="6" id="KW-0812">Transmembrane</keyword>
<evidence type="ECO:0000256" key="4">
    <source>
        <dbReference type="ARBA" id="ARBA00023136"/>
    </source>
</evidence>
<dbReference type="AlphaFoldDB" id="A0A1X7G1X6"/>
<feature type="domain" description="Tim44-like" evidence="7">
    <location>
        <begin position="82"/>
        <end position="229"/>
    </location>
</feature>
<dbReference type="PANTHER" id="PTHR10721:SF1">
    <property type="entry name" value="MITOCHONDRIAL IMPORT INNER MEMBRANE TRANSLOCASE SUBUNIT TIM44"/>
    <property type="match status" value="1"/>
</dbReference>
<evidence type="ECO:0000256" key="1">
    <source>
        <dbReference type="ARBA" id="ARBA00004370"/>
    </source>
</evidence>
<dbReference type="SMART" id="SM00978">
    <property type="entry name" value="Tim44"/>
    <property type="match status" value="1"/>
</dbReference>
<dbReference type="Pfam" id="PF04280">
    <property type="entry name" value="Tim44"/>
    <property type="match status" value="1"/>
</dbReference>
<keyword evidence="4 6" id="KW-0472">Membrane</keyword>
<dbReference type="GO" id="GO:0051087">
    <property type="term" value="F:protein-folding chaperone binding"/>
    <property type="evidence" value="ECO:0007669"/>
    <property type="project" value="TreeGrafter"/>
</dbReference>
<dbReference type="OrthoDB" id="9798618at2"/>
<dbReference type="PIRSF" id="PIRSF031890">
    <property type="entry name" value="UCP031890_transporter_Tim44"/>
    <property type="match status" value="1"/>
</dbReference>
<evidence type="ECO:0000313" key="8">
    <source>
        <dbReference type="EMBL" id="SMF62527.1"/>
    </source>
</evidence>
<evidence type="ECO:0000256" key="6">
    <source>
        <dbReference type="SAM" id="Phobius"/>
    </source>
</evidence>
<dbReference type="EMBL" id="FXAK01000007">
    <property type="protein sequence ID" value="SMF62527.1"/>
    <property type="molecule type" value="Genomic_DNA"/>
</dbReference>
<dbReference type="Proteomes" id="UP000192936">
    <property type="component" value="Unassembled WGS sequence"/>
</dbReference>
<evidence type="ECO:0000256" key="5">
    <source>
        <dbReference type="SAM" id="MobiDB-lite"/>
    </source>
</evidence>
<dbReference type="InterPro" id="IPR032710">
    <property type="entry name" value="NTF2-like_dom_sf"/>
</dbReference>
<name>A0A1X7G1X6_9PROT</name>
<dbReference type="GO" id="GO:0030150">
    <property type="term" value="P:protein import into mitochondrial matrix"/>
    <property type="evidence" value="ECO:0007669"/>
    <property type="project" value="TreeGrafter"/>
</dbReference>
<accession>A0A1X7G1X6</accession>
<gene>
    <name evidence="8" type="ORF">SAMN02982917_3116</name>
</gene>
<reference evidence="8 9" key="1">
    <citation type="submission" date="2017-04" db="EMBL/GenBank/DDBJ databases">
        <authorList>
            <person name="Afonso C.L."/>
            <person name="Miller P.J."/>
            <person name="Scott M.A."/>
            <person name="Spackman E."/>
            <person name="Goraichik I."/>
            <person name="Dimitrov K.M."/>
            <person name="Suarez D.L."/>
            <person name="Swayne D.E."/>
        </authorList>
    </citation>
    <scope>NUCLEOTIDE SEQUENCE [LARGE SCALE GENOMIC DNA]</scope>
    <source>
        <strain evidence="8 9">A2P</strain>
    </source>
</reference>
<feature type="transmembrane region" description="Helical" evidence="6">
    <location>
        <begin position="6"/>
        <end position="24"/>
    </location>
</feature>
<dbReference type="NCBIfam" id="NF033779">
    <property type="entry name" value="Tim44_TimA_adap"/>
    <property type="match status" value="1"/>
</dbReference>
<dbReference type="GO" id="GO:0016020">
    <property type="term" value="C:membrane"/>
    <property type="evidence" value="ECO:0007669"/>
    <property type="project" value="UniProtKB-SubCell"/>
</dbReference>
<dbReference type="Gene3D" id="3.10.450.240">
    <property type="match status" value="1"/>
</dbReference>
<evidence type="ECO:0000259" key="7">
    <source>
        <dbReference type="SMART" id="SM00978"/>
    </source>
</evidence>
<sequence>MGDGFVFIEIVIFAMIAAFLVYRLRSVLGRRTGEERQRPNPFTAAPNPAKPDNVVPLPERNRPRPDVAPGSDVTASDEPLSLAASIDQLRAADPNFDEKHFLEGAKAAFAMIVDAFARGDTATLRPLLADDVYDSFARVIRDRQAAGEQHEARIEIVREAEVVEAKLDAARTARVTVRLVTDQVNVVRDRDGTVIDGDPKALVENTDVWTFARNLRSRDPNWALVEVRPVE</sequence>
<dbReference type="InterPro" id="IPR039544">
    <property type="entry name" value="Tim44-like"/>
</dbReference>
<dbReference type="STRING" id="286727.SAMN02982917_3116"/>
<protein>
    <submittedName>
        <fullName evidence="8">Predicted lipid-binding transport protein, Tim44 family</fullName>
    </submittedName>
</protein>
<organism evidence="8 9">
    <name type="scientific">Azospirillum oryzae</name>
    <dbReference type="NCBI Taxonomy" id="286727"/>
    <lineage>
        <taxon>Bacteria</taxon>
        <taxon>Pseudomonadati</taxon>
        <taxon>Pseudomonadota</taxon>
        <taxon>Alphaproteobacteria</taxon>
        <taxon>Rhodospirillales</taxon>
        <taxon>Azospirillaceae</taxon>
        <taxon>Azospirillum</taxon>
    </lineage>
</organism>
<comment type="subcellular location">
    <subcellularLocation>
        <location evidence="1">Membrane</location>
    </subcellularLocation>
</comment>
<feature type="region of interest" description="Disordered" evidence="5">
    <location>
        <begin position="32"/>
        <end position="76"/>
    </location>
</feature>
<evidence type="ECO:0000256" key="2">
    <source>
        <dbReference type="ARBA" id="ARBA00009597"/>
    </source>
</evidence>
<dbReference type="SUPFAM" id="SSF54427">
    <property type="entry name" value="NTF2-like"/>
    <property type="match status" value="1"/>
</dbReference>
<dbReference type="InterPro" id="IPR007379">
    <property type="entry name" value="Tim44-like_dom"/>
</dbReference>
<proteinExistence type="inferred from homology"/>
<keyword evidence="6" id="KW-1133">Transmembrane helix</keyword>
<keyword evidence="3" id="KW-0809">Transit peptide</keyword>
<evidence type="ECO:0000313" key="9">
    <source>
        <dbReference type="Proteomes" id="UP000192936"/>
    </source>
</evidence>